<name>A0ABU1ZT43_9BURK</name>
<gene>
    <name evidence="1" type="ORF">J2X15_003405</name>
</gene>
<dbReference type="RefSeq" id="WP_310344910.1">
    <property type="nucleotide sequence ID" value="NZ_JAVDXO010000009.1"/>
</dbReference>
<proteinExistence type="predicted"/>
<accession>A0ABU1ZT43</accession>
<dbReference type="InterPro" id="IPR018715">
    <property type="entry name" value="DUF2239"/>
</dbReference>
<reference evidence="1 2" key="1">
    <citation type="submission" date="2023-07" db="EMBL/GenBank/DDBJ databases">
        <title>Sorghum-associated microbial communities from plants grown in Nebraska, USA.</title>
        <authorList>
            <person name="Schachtman D."/>
        </authorList>
    </citation>
    <scope>NUCLEOTIDE SEQUENCE [LARGE SCALE GENOMIC DNA]</scope>
    <source>
        <strain evidence="1 2">BE308</strain>
    </source>
</reference>
<dbReference type="Proteomes" id="UP001268089">
    <property type="component" value="Unassembled WGS sequence"/>
</dbReference>
<dbReference type="EMBL" id="JAVDXO010000009">
    <property type="protein sequence ID" value="MDR7308096.1"/>
    <property type="molecule type" value="Genomic_DNA"/>
</dbReference>
<dbReference type="Pfam" id="PF09998">
    <property type="entry name" value="DUF2239"/>
    <property type="match status" value="1"/>
</dbReference>
<evidence type="ECO:0008006" key="3">
    <source>
        <dbReference type="Google" id="ProtNLM"/>
    </source>
</evidence>
<comment type="caution">
    <text evidence="1">The sequence shown here is derived from an EMBL/GenBank/DDBJ whole genome shotgun (WGS) entry which is preliminary data.</text>
</comment>
<evidence type="ECO:0000313" key="1">
    <source>
        <dbReference type="EMBL" id="MDR7308096.1"/>
    </source>
</evidence>
<sequence>MAWLETPSTAFEGGRCIAGGSLREVALATKPVVDRWASSISPPPILVFEDASSEVIELDWRGTLADFEARLNALNPVMTQAMPPIPVEEPPVVVDAPRGPGRPKLGVSAREVTLLPRHWEWLARQPGGASVALRKLVETARLASETKDRVRHCSAVTYKFMSTMAGHEPGFEEASRVLFAGDSVGFAARVASWPADVQAHLLKISTHAFAA</sequence>
<protein>
    <recommendedName>
        <fullName evidence="3">DUF2239 domain-containing protein</fullName>
    </recommendedName>
</protein>
<evidence type="ECO:0000313" key="2">
    <source>
        <dbReference type="Proteomes" id="UP001268089"/>
    </source>
</evidence>
<organism evidence="1 2">
    <name type="scientific">Rhodoferax saidenbachensis</name>
    <dbReference type="NCBI Taxonomy" id="1484693"/>
    <lineage>
        <taxon>Bacteria</taxon>
        <taxon>Pseudomonadati</taxon>
        <taxon>Pseudomonadota</taxon>
        <taxon>Betaproteobacteria</taxon>
        <taxon>Burkholderiales</taxon>
        <taxon>Comamonadaceae</taxon>
        <taxon>Rhodoferax</taxon>
    </lineage>
</organism>
<keyword evidence="2" id="KW-1185">Reference proteome</keyword>